<keyword evidence="4" id="KW-0812">Transmembrane</keyword>
<evidence type="ECO:0000256" key="3">
    <source>
        <dbReference type="PROSITE-ProRule" id="PRU00284"/>
    </source>
</evidence>
<dbReference type="SMART" id="SM00283">
    <property type="entry name" value="MA"/>
    <property type="match status" value="1"/>
</dbReference>
<feature type="domain" description="Methyl-accepting transducer" evidence="5">
    <location>
        <begin position="279"/>
        <end position="508"/>
    </location>
</feature>
<evidence type="ECO:0000259" key="5">
    <source>
        <dbReference type="PROSITE" id="PS50111"/>
    </source>
</evidence>
<dbReference type="InterPro" id="IPR024478">
    <property type="entry name" value="HlyB_4HB_MCP"/>
</dbReference>
<dbReference type="InterPro" id="IPR004089">
    <property type="entry name" value="MCPsignal_dom"/>
</dbReference>
<reference evidence="6 7" key="1">
    <citation type="submission" date="2023-07" db="EMBL/GenBank/DDBJ databases">
        <title>Sorghum-associated microbial communities from plants grown in Nebraska, USA.</title>
        <authorList>
            <person name="Schachtman D."/>
        </authorList>
    </citation>
    <scope>NUCLEOTIDE SEQUENCE [LARGE SCALE GENOMIC DNA]</scope>
    <source>
        <strain evidence="6 7">BE308</strain>
    </source>
</reference>
<dbReference type="SUPFAM" id="SSF58104">
    <property type="entry name" value="Methyl-accepting chemotaxis protein (MCP) signaling domain"/>
    <property type="match status" value="1"/>
</dbReference>
<dbReference type="Proteomes" id="UP001268089">
    <property type="component" value="Unassembled WGS sequence"/>
</dbReference>
<evidence type="ECO:0000256" key="4">
    <source>
        <dbReference type="SAM" id="Phobius"/>
    </source>
</evidence>
<feature type="transmembrane region" description="Helical" evidence="4">
    <location>
        <begin position="12"/>
        <end position="32"/>
    </location>
</feature>
<dbReference type="Pfam" id="PF12729">
    <property type="entry name" value="4HB_MCP_1"/>
    <property type="match status" value="1"/>
</dbReference>
<dbReference type="RefSeq" id="WP_310338316.1">
    <property type="nucleotide sequence ID" value="NZ_JAVDXO010000001.1"/>
</dbReference>
<sequence>MPKSSFWTVGRQLGAAFAAMVALGLMLALTGWSRIAAINHDLQSLVDQTLPTLTALSEVNDRLQVVRTAELSHLAALTMPAKDREETAVKAAVKALDTALQRYLATGGARDQAAEVKTLTDALAKFNASRTTFLQMSNSAAGAESERAVEASDYFSGPSQQAYQGAYDAVQKLWAAHVAQAEAAKDMGRASVLRADLMLLSVSGIAVLVSIVLGVFITRRLLGELGGQPAYVAQLARAIADANLATPIAVRRGDTTSVVAAMARMQASLTRIVHAVRHGADGVANASSEIAQGNHDLSSRTEHQASAIEETASSMEDLNAKVRQNALSAGHANQLALDASAVAVQGGDVVGQVVQTMKGINEASRKIADIISVIDGIAFQTNILALNAAVEAARAGEQGRGFAVVASEVRSLAGRSAEAAKEIKQLINTSVQRVEQGTALVDRAGSTMAEVVGAIRKVTDIVGEISAASSDQSAGVSQIGESVNEMDQVTQQNAALVEQMAAAASGLKSQAAELVRVVAVFQTDEQALPNQELLALS</sequence>
<name>A0ABU1ZH18_9BURK</name>
<protein>
    <submittedName>
        <fullName evidence="6">Methyl-accepting chemotaxis protein</fullName>
    </submittedName>
</protein>
<comment type="caution">
    <text evidence="6">The sequence shown here is derived from an EMBL/GenBank/DDBJ whole genome shotgun (WGS) entry which is preliminary data.</text>
</comment>
<dbReference type="Pfam" id="PF00015">
    <property type="entry name" value="MCPsignal"/>
    <property type="match status" value="1"/>
</dbReference>
<evidence type="ECO:0000313" key="6">
    <source>
        <dbReference type="EMBL" id="MDR7304828.1"/>
    </source>
</evidence>
<proteinExistence type="inferred from homology"/>
<keyword evidence="3" id="KW-0807">Transducer</keyword>
<evidence type="ECO:0000313" key="7">
    <source>
        <dbReference type="Proteomes" id="UP001268089"/>
    </source>
</evidence>
<keyword evidence="4" id="KW-1133">Transmembrane helix</keyword>
<dbReference type="InterPro" id="IPR051310">
    <property type="entry name" value="MCP_chemotaxis"/>
</dbReference>
<feature type="transmembrane region" description="Helical" evidence="4">
    <location>
        <begin position="197"/>
        <end position="217"/>
    </location>
</feature>
<gene>
    <name evidence="6" type="ORF">J2X15_000094</name>
</gene>
<dbReference type="PANTHER" id="PTHR43531">
    <property type="entry name" value="PROTEIN ICFG"/>
    <property type="match status" value="1"/>
</dbReference>
<evidence type="ECO:0000256" key="2">
    <source>
        <dbReference type="ARBA" id="ARBA00029447"/>
    </source>
</evidence>
<dbReference type="PROSITE" id="PS50111">
    <property type="entry name" value="CHEMOTAXIS_TRANSDUC_2"/>
    <property type="match status" value="1"/>
</dbReference>
<dbReference type="Gene3D" id="1.10.287.950">
    <property type="entry name" value="Methyl-accepting chemotaxis protein"/>
    <property type="match status" value="1"/>
</dbReference>
<dbReference type="EMBL" id="JAVDXO010000001">
    <property type="protein sequence ID" value="MDR7304828.1"/>
    <property type="molecule type" value="Genomic_DNA"/>
</dbReference>
<comment type="similarity">
    <text evidence="2">Belongs to the methyl-accepting chemotaxis (MCP) protein family.</text>
</comment>
<dbReference type="CDD" id="cd11386">
    <property type="entry name" value="MCP_signal"/>
    <property type="match status" value="1"/>
</dbReference>
<keyword evidence="4" id="KW-0472">Membrane</keyword>
<dbReference type="PANTHER" id="PTHR43531:SF14">
    <property type="entry name" value="METHYL-ACCEPTING CHEMOTAXIS PROTEIN I-RELATED"/>
    <property type="match status" value="1"/>
</dbReference>
<keyword evidence="7" id="KW-1185">Reference proteome</keyword>
<evidence type="ECO:0000256" key="1">
    <source>
        <dbReference type="ARBA" id="ARBA00022481"/>
    </source>
</evidence>
<organism evidence="6 7">
    <name type="scientific">Rhodoferax saidenbachensis</name>
    <dbReference type="NCBI Taxonomy" id="1484693"/>
    <lineage>
        <taxon>Bacteria</taxon>
        <taxon>Pseudomonadati</taxon>
        <taxon>Pseudomonadota</taxon>
        <taxon>Betaproteobacteria</taxon>
        <taxon>Burkholderiales</taxon>
        <taxon>Comamonadaceae</taxon>
        <taxon>Rhodoferax</taxon>
    </lineage>
</organism>
<keyword evidence="1" id="KW-0488">Methylation</keyword>
<accession>A0ABU1ZH18</accession>